<organism evidence="9 10">
    <name type="scientific">Maudiozyma humilis</name>
    <name type="common">Sour dough yeast</name>
    <name type="synonym">Kazachstania humilis</name>
    <dbReference type="NCBI Taxonomy" id="51915"/>
    <lineage>
        <taxon>Eukaryota</taxon>
        <taxon>Fungi</taxon>
        <taxon>Dikarya</taxon>
        <taxon>Ascomycota</taxon>
        <taxon>Saccharomycotina</taxon>
        <taxon>Saccharomycetes</taxon>
        <taxon>Saccharomycetales</taxon>
        <taxon>Saccharomycetaceae</taxon>
        <taxon>Maudiozyma</taxon>
    </lineage>
</organism>
<evidence type="ECO:0000256" key="2">
    <source>
        <dbReference type="ARBA" id="ARBA00022833"/>
    </source>
</evidence>
<dbReference type="PROSITE" id="PS50048">
    <property type="entry name" value="ZN2_CY6_FUNGAL_2"/>
    <property type="match status" value="1"/>
</dbReference>
<dbReference type="InterPro" id="IPR001138">
    <property type="entry name" value="Zn2Cys6_DnaBD"/>
</dbReference>
<feature type="region of interest" description="Disordered" evidence="7">
    <location>
        <begin position="110"/>
        <end position="140"/>
    </location>
</feature>
<keyword evidence="10" id="KW-1185">Reference proteome</keyword>
<dbReference type="EMBL" id="BTGD01000016">
    <property type="protein sequence ID" value="GMM57717.1"/>
    <property type="molecule type" value="Genomic_DNA"/>
</dbReference>
<keyword evidence="4" id="KW-0238">DNA-binding</keyword>
<dbReference type="PANTHER" id="PTHR31069">
    <property type="entry name" value="OLEATE-ACTIVATED TRANSCRIPTION FACTOR 1-RELATED"/>
    <property type="match status" value="1"/>
</dbReference>
<keyword evidence="6" id="KW-0539">Nucleus</keyword>
<dbReference type="GO" id="GO:0000978">
    <property type="term" value="F:RNA polymerase II cis-regulatory region sequence-specific DNA binding"/>
    <property type="evidence" value="ECO:0007669"/>
    <property type="project" value="TreeGrafter"/>
</dbReference>
<evidence type="ECO:0000256" key="4">
    <source>
        <dbReference type="ARBA" id="ARBA00023125"/>
    </source>
</evidence>
<dbReference type="AlphaFoldDB" id="A0AAV5S376"/>
<reference evidence="9 10" key="1">
    <citation type="journal article" date="2023" name="Elife">
        <title>Identification of key yeast species and microbe-microbe interactions impacting larval growth of Drosophila in the wild.</title>
        <authorList>
            <person name="Mure A."/>
            <person name="Sugiura Y."/>
            <person name="Maeda R."/>
            <person name="Honda K."/>
            <person name="Sakurai N."/>
            <person name="Takahashi Y."/>
            <person name="Watada M."/>
            <person name="Katoh T."/>
            <person name="Gotoh A."/>
            <person name="Gotoh Y."/>
            <person name="Taniguchi I."/>
            <person name="Nakamura K."/>
            <person name="Hayashi T."/>
            <person name="Katayama T."/>
            <person name="Uemura T."/>
            <person name="Hattori Y."/>
        </authorList>
    </citation>
    <scope>NUCLEOTIDE SEQUENCE [LARGE SCALE GENOMIC DNA]</scope>
    <source>
        <strain evidence="9 10">KH-74</strain>
    </source>
</reference>
<dbReference type="SUPFAM" id="SSF57701">
    <property type="entry name" value="Zn2/Cys6 DNA-binding domain"/>
    <property type="match status" value="1"/>
</dbReference>
<dbReference type="Proteomes" id="UP001377567">
    <property type="component" value="Unassembled WGS sequence"/>
</dbReference>
<proteinExistence type="predicted"/>
<dbReference type="GO" id="GO:0000981">
    <property type="term" value="F:DNA-binding transcription factor activity, RNA polymerase II-specific"/>
    <property type="evidence" value="ECO:0007669"/>
    <property type="project" value="InterPro"/>
</dbReference>
<dbReference type="CDD" id="cd12148">
    <property type="entry name" value="fungal_TF_MHR"/>
    <property type="match status" value="1"/>
</dbReference>
<keyword evidence="5" id="KW-0804">Transcription</keyword>
<evidence type="ECO:0000313" key="10">
    <source>
        <dbReference type="Proteomes" id="UP001377567"/>
    </source>
</evidence>
<dbReference type="InterPro" id="IPR036864">
    <property type="entry name" value="Zn2-C6_fun-type_DNA-bd_sf"/>
</dbReference>
<dbReference type="SMART" id="SM00066">
    <property type="entry name" value="GAL4"/>
    <property type="match status" value="1"/>
</dbReference>
<evidence type="ECO:0000256" key="7">
    <source>
        <dbReference type="SAM" id="MobiDB-lite"/>
    </source>
</evidence>
<keyword evidence="2" id="KW-0862">Zinc</keyword>
<dbReference type="PROSITE" id="PS00463">
    <property type="entry name" value="ZN2_CY6_FUNGAL_1"/>
    <property type="match status" value="1"/>
</dbReference>
<evidence type="ECO:0000259" key="8">
    <source>
        <dbReference type="PROSITE" id="PS50048"/>
    </source>
</evidence>
<keyword evidence="1" id="KW-0479">Metal-binding</keyword>
<protein>
    <recommendedName>
        <fullName evidence="8">Zn(2)-C6 fungal-type domain-containing protein</fullName>
    </recommendedName>
</protein>
<keyword evidence="3" id="KW-0805">Transcription regulation</keyword>
<feature type="domain" description="Zn(2)-C6 fungal-type" evidence="8">
    <location>
        <begin position="14"/>
        <end position="44"/>
    </location>
</feature>
<comment type="caution">
    <text evidence="9">The sequence shown here is derived from an EMBL/GenBank/DDBJ whole genome shotgun (WGS) entry which is preliminary data.</text>
</comment>
<dbReference type="GO" id="GO:0005634">
    <property type="term" value="C:nucleus"/>
    <property type="evidence" value="ECO:0007669"/>
    <property type="project" value="TreeGrafter"/>
</dbReference>
<dbReference type="InterPro" id="IPR050675">
    <property type="entry name" value="OAF3"/>
</dbReference>
<gene>
    <name evidence="9" type="ORF">DAKH74_043330</name>
</gene>
<dbReference type="PANTHER" id="PTHR31069:SF29">
    <property type="entry name" value="OLEATE-ACTIVATED TRANSCRIPTION FACTOR 1-RELATED"/>
    <property type="match status" value="1"/>
</dbReference>
<evidence type="ECO:0000313" key="9">
    <source>
        <dbReference type="EMBL" id="GMM57717.1"/>
    </source>
</evidence>
<evidence type="ECO:0000256" key="5">
    <source>
        <dbReference type="ARBA" id="ARBA00023163"/>
    </source>
</evidence>
<evidence type="ECO:0000256" key="3">
    <source>
        <dbReference type="ARBA" id="ARBA00023015"/>
    </source>
</evidence>
<dbReference type="Pfam" id="PF00172">
    <property type="entry name" value="Zn_clus"/>
    <property type="match status" value="1"/>
</dbReference>
<dbReference type="GO" id="GO:0045944">
    <property type="term" value="P:positive regulation of transcription by RNA polymerase II"/>
    <property type="evidence" value="ECO:0007669"/>
    <property type="project" value="TreeGrafter"/>
</dbReference>
<sequence>MQPKTTRKTRPSLVCNHCKAQKLRCDRVHPKCGRCKRIGKDCSYGNTPERVPEILMALSSSSDGQSGDTQPVVPNIADANIKASAPQEDSSPSSSVPQQKIAMAGHSSVMTTVPPRTTSNPTDVQSVQSSTGASVYSMSPNVHSSVISPESADYRKDSNLITYSFDEKLDIWDINKQFLSHGYHTHLDLPYATHSIAQHDPYLRFFCPSVHGTTLTDLQSRLEFIKNSSASGPANNEVLKTLHEISPLMFIEDAVVKWVTQTNDNVNNQLPWEYFNTIFTIEDRMHPTLVATINKLVVELEMLLPQKGEIHNLLRHFYSNIYPFYPLLEIPLFEEALTKILIDDGSSMSYRIQVFQENIRVQLENLTLFLIIISISMRDPNIAAQKRDMGSTHGGETSKRLLLLSQKLLSLLNGFKYTTENVLCCSLYLLIAEILNPGNADEHICHNTVLTLKCLTDMAYTLGLHEEPSQFTRYHNRTQRCGPFFQYRRKLWIGLQSLRLEIITADGGCQESDYEYLETFINNGQSSIPSFIEHFNSSTAVDRKIFSIQDSMYQFHMLLNRVMITCGPKCKNPDLNHMMQSIERLKEFTFRKFPLSKLSQQTSSRILNIEEWRNASFDLCSIERLVIFRVNIIFFSSMMNIFYMIALYFERKCCQELEIYEAPCHAFFMHSFDTYLELTTLIKKYLDNEYKMSILPIHEYSINKSVAYIVIKIQSVQLGIILRLCYKSSILQSKDVPNKYSYLLRSDTIEHSTIESLAMVTNQIKKHTGGLIQSMLTRYGDTYFGCYQVMLMGKYILYMLDNNMLTKITDEYWEKASETNDIPSKIMDMMKLKWGLGPLDINIISYYATNPIALAGFNKSLLDSMLNALEHANIYDNLTVAPGIPEISSGEQEVLQQLMQTNFELFSGIIGDSLGTLPVI</sequence>
<evidence type="ECO:0000256" key="6">
    <source>
        <dbReference type="ARBA" id="ARBA00023242"/>
    </source>
</evidence>
<dbReference type="CDD" id="cd00067">
    <property type="entry name" value="GAL4"/>
    <property type="match status" value="1"/>
</dbReference>
<dbReference type="Gene3D" id="4.10.240.10">
    <property type="entry name" value="Zn(2)-C6 fungal-type DNA-binding domain"/>
    <property type="match status" value="1"/>
</dbReference>
<dbReference type="GO" id="GO:0008270">
    <property type="term" value="F:zinc ion binding"/>
    <property type="evidence" value="ECO:0007669"/>
    <property type="project" value="InterPro"/>
</dbReference>
<name>A0AAV5S376_MAUHU</name>
<evidence type="ECO:0000256" key="1">
    <source>
        <dbReference type="ARBA" id="ARBA00022723"/>
    </source>
</evidence>
<accession>A0AAV5S376</accession>